<dbReference type="CDD" id="cd20071">
    <property type="entry name" value="SET_SMYD"/>
    <property type="match status" value="1"/>
</dbReference>
<organism evidence="3 4">
    <name type="scientific">Exidia glandulosa HHB12029</name>
    <dbReference type="NCBI Taxonomy" id="1314781"/>
    <lineage>
        <taxon>Eukaryota</taxon>
        <taxon>Fungi</taxon>
        <taxon>Dikarya</taxon>
        <taxon>Basidiomycota</taxon>
        <taxon>Agaricomycotina</taxon>
        <taxon>Agaricomycetes</taxon>
        <taxon>Auriculariales</taxon>
        <taxon>Exidiaceae</taxon>
        <taxon>Exidia</taxon>
    </lineage>
</organism>
<dbReference type="PANTHER" id="PTHR47332:SF4">
    <property type="entry name" value="SET DOMAIN-CONTAINING PROTEIN 5"/>
    <property type="match status" value="1"/>
</dbReference>
<evidence type="ECO:0000313" key="4">
    <source>
        <dbReference type="Proteomes" id="UP000077266"/>
    </source>
</evidence>
<feature type="domain" description="SET" evidence="2">
    <location>
        <begin position="199"/>
        <end position="238"/>
    </location>
</feature>
<dbReference type="EMBL" id="KV426343">
    <property type="protein sequence ID" value="KZV82152.1"/>
    <property type="molecule type" value="Genomic_DNA"/>
</dbReference>
<feature type="compositionally biased region" description="Basic residues" evidence="1">
    <location>
        <begin position="1"/>
        <end position="13"/>
    </location>
</feature>
<accession>A0A165CB49</accession>
<name>A0A165CB49_EXIGL</name>
<sequence>MARRRKRHNKRERASKGAVTQPVTAPITAPVAASIPTSITTPNVEFSVYPDHGVLPNSIRLSRPDGDLVVRVHPSLQDTVRAPSCVRVDPPSPPVSAYKTVRCALHDGAQPGDLLHVEECALYAPYRHTDLDTEDSEQSLLEALTGASPELQALFPSLPRRGVAQRPLLDTFYSSAIPCTLFAAQGSGEIYDAIFPVSAHVQHSCAPNARFRWDAVAQVLELVAIQPIGLDEEITVSYLPRPLLLVSSRERRQWLRDLGVHCACSSCVNSTGSDADRAVLAALNTELALALLDYVMWDYPRRPPSTPARNLDKLATKIALRCVAEKLHPRLVYPIPSLPDKLARELHACDQPARAHHWRAVAAADCAAFGIDAGGDWVPAATVSRRPPVADCYDLTIDIASASASPTPSRSPTPEPPQLIDDDLMAQPAARNKKKRKKRCWTHTPRRVPQRWIQYL</sequence>
<dbReference type="Pfam" id="PF00856">
    <property type="entry name" value="SET"/>
    <property type="match status" value="1"/>
</dbReference>
<dbReference type="STRING" id="1314781.A0A165CB49"/>
<feature type="region of interest" description="Disordered" evidence="1">
    <location>
        <begin position="1"/>
        <end position="23"/>
    </location>
</feature>
<dbReference type="SUPFAM" id="SSF82199">
    <property type="entry name" value="SET domain"/>
    <property type="match status" value="1"/>
</dbReference>
<proteinExistence type="predicted"/>
<evidence type="ECO:0000256" key="1">
    <source>
        <dbReference type="SAM" id="MobiDB-lite"/>
    </source>
</evidence>
<evidence type="ECO:0000259" key="2">
    <source>
        <dbReference type="Pfam" id="PF00856"/>
    </source>
</evidence>
<dbReference type="InterPro" id="IPR046341">
    <property type="entry name" value="SET_dom_sf"/>
</dbReference>
<dbReference type="AlphaFoldDB" id="A0A165CB49"/>
<dbReference type="Gene3D" id="2.170.270.10">
    <property type="entry name" value="SET domain"/>
    <property type="match status" value="1"/>
</dbReference>
<dbReference type="Proteomes" id="UP000077266">
    <property type="component" value="Unassembled WGS sequence"/>
</dbReference>
<dbReference type="InParanoid" id="A0A165CB49"/>
<gene>
    <name evidence="3" type="ORF">EXIGLDRAFT_755142</name>
</gene>
<dbReference type="InterPro" id="IPR053185">
    <property type="entry name" value="SET_domain_protein"/>
</dbReference>
<protein>
    <recommendedName>
        <fullName evidence="2">SET domain-containing protein</fullName>
    </recommendedName>
</protein>
<reference evidence="3 4" key="1">
    <citation type="journal article" date="2016" name="Mol. Biol. Evol.">
        <title>Comparative Genomics of Early-Diverging Mushroom-Forming Fungi Provides Insights into the Origins of Lignocellulose Decay Capabilities.</title>
        <authorList>
            <person name="Nagy L.G."/>
            <person name="Riley R."/>
            <person name="Tritt A."/>
            <person name="Adam C."/>
            <person name="Daum C."/>
            <person name="Floudas D."/>
            <person name="Sun H."/>
            <person name="Yadav J.S."/>
            <person name="Pangilinan J."/>
            <person name="Larsson K.H."/>
            <person name="Matsuura K."/>
            <person name="Barry K."/>
            <person name="Labutti K."/>
            <person name="Kuo R."/>
            <person name="Ohm R.A."/>
            <person name="Bhattacharya S.S."/>
            <person name="Shirouzu T."/>
            <person name="Yoshinaga Y."/>
            <person name="Martin F.M."/>
            <person name="Grigoriev I.V."/>
            <person name="Hibbett D.S."/>
        </authorList>
    </citation>
    <scope>NUCLEOTIDE SEQUENCE [LARGE SCALE GENOMIC DNA]</scope>
    <source>
        <strain evidence="3 4">HHB12029</strain>
    </source>
</reference>
<dbReference type="PANTHER" id="PTHR47332">
    <property type="entry name" value="SET DOMAIN-CONTAINING PROTEIN 5"/>
    <property type="match status" value="1"/>
</dbReference>
<keyword evidence="4" id="KW-1185">Reference proteome</keyword>
<feature type="region of interest" description="Disordered" evidence="1">
    <location>
        <begin position="403"/>
        <end position="443"/>
    </location>
</feature>
<dbReference type="OrthoDB" id="265717at2759"/>
<feature type="compositionally biased region" description="Basic residues" evidence="1">
    <location>
        <begin position="431"/>
        <end position="443"/>
    </location>
</feature>
<evidence type="ECO:0000313" key="3">
    <source>
        <dbReference type="EMBL" id="KZV82152.1"/>
    </source>
</evidence>
<dbReference type="InterPro" id="IPR001214">
    <property type="entry name" value="SET_dom"/>
</dbReference>